<dbReference type="GO" id="GO:0022857">
    <property type="term" value="F:transmembrane transporter activity"/>
    <property type="evidence" value="ECO:0007669"/>
    <property type="project" value="InterPro"/>
</dbReference>
<feature type="transmembrane region" description="Helical" evidence="7">
    <location>
        <begin position="285"/>
        <end position="304"/>
    </location>
</feature>
<feature type="transmembrane region" description="Helical" evidence="7">
    <location>
        <begin position="170"/>
        <end position="188"/>
    </location>
</feature>
<feature type="transmembrane region" description="Helical" evidence="7">
    <location>
        <begin position="347"/>
        <end position="370"/>
    </location>
</feature>
<evidence type="ECO:0000313" key="9">
    <source>
        <dbReference type="EMBL" id="SIS02332.1"/>
    </source>
</evidence>
<feature type="transmembrane region" description="Helical" evidence="7">
    <location>
        <begin position="376"/>
        <end position="395"/>
    </location>
</feature>
<evidence type="ECO:0000259" key="8">
    <source>
        <dbReference type="PROSITE" id="PS50850"/>
    </source>
</evidence>
<keyword evidence="5 7" id="KW-1133">Transmembrane helix</keyword>
<evidence type="ECO:0000256" key="7">
    <source>
        <dbReference type="SAM" id="Phobius"/>
    </source>
</evidence>
<name>A0A9X8RDS4_9BACI</name>
<reference evidence="9 10" key="1">
    <citation type="submission" date="2017-01" db="EMBL/GenBank/DDBJ databases">
        <authorList>
            <person name="Varghese N."/>
            <person name="Submissions S."/>
        </authorList>
    </citation>
    <scope>NUCLEOTIDE SEQUENCE [LARGE SCALE GENOMIC DNA]</scope>
    <source>
        <strain evidence="9 10">RUG2-6</strain>
    </source>
</reference>
<dbReference type="AlphaFoldDB" id="A0A9X8RDS4"/>
<evidence type="ECO:0000256" key="4">
    <source>
        <dbReference type="ARBA" id="ARBA00022692"/>
    </source>
</evidence>
<dbReference type="GO" id="GO:0005886">
    <property type="term" value="C:plasma membrane"/>
    <property type="evidence" value="ECO:0007669"/>
    <property type="project" value="UniProtKB-SubCell"/>
</dbReference>
<feature type="transmembrane region" description="Helical" evidence="7">
    <location>
        <begin position="52"/>
        <end position="71"/>
    </location>
</feature>
<dbReference type="EMBL" id="FTMX01000009">
    <property type="protein sequence ID" value="SIS02332.1"/>
    <property type="molecule type" value="Genomic_DNA"/>
</dbReference>
<evidence type="ECO:0000256" key="6">
    <source>
        <dbReference type="ARBA" id="ARBA00023136"/>
    </source>
</evidence>
<feature type="transmembrane region" description="Helical" evidence="7">
    <location>
        <begin position="316"/>
        <end position="335"/>
    </location>
</feature>
<dbReference type="SUPFAM" id="SSF103473">
    <property type="entry name" value="MFS general substrate transporter"/>
    <property type="match status" value="1"/>
</dbReference>
<evidence type="ECO:0000256" key="3">
    <source>
        <dbReference type="ARBA" id="ARBA00022475"/>
    </source>
</evidence>
<dbReference type="CDD" id="cd17319">
    <property type="entry name" value="MFS_ExuT_GudP_like"/>
    <property type="match status" value="1"/>
</dbReference>
<proteinExistence type="predicted"/>
<dbReference type="PANTHER" id="PTHR11662:SF399">
    <property type="entry name" value="FI19708P1-RELATED"/>
    <property type="match status" value="1"/>
</dbReference>
<keyword evidence="2" id="KW-0813">Transport</keyword>
<comment type="caution">
    <text evidence="9">The sequence shown here is derived from an EMBL/GenBank/DDBJ whole genome shotgun (WGS) entry which is preliminary data.</text>
</comment>
<evidence type="ECO:0000313" key="10">
    <source>
        <dbReference type="Proteomes" id="UP000185829"/>
    </source>
</evidence>
<dbReference type="InterPro" id="IPR011701">
    <property type="entry name" value="MFS"/>
</dbReference>
<dbReference type="Pfam" id="PF07690">
    <property type="entry name" value="MFS_1"/>
    <property type="match status" value="1"/>
</dbReference>
<protein>
    <submittedName>
        <fullName evidence="9">Sugar phosphate permease</fullName>
    </submittedName>
</protein>
<dbReference type="InterPro" id="IPR036259">
    <property type="entry name" value="MFS_trans_sf"/>
</dbReference>
<dbReference type="PANTHER" id="PTHR11662">
    <property type="entry name" value="SOLUTE CARRIER FAMILY 17"/>
    <property type="match status" value="1"/>
</dbReference>
<dbReference type="Proteomes" id="UP000185829">
    <property type="component" value="Unassembled WGS sequence"/>
</dbReference>
<keyword evidence="6 7" id="KW-0472">Membrane</keyword>
<evidence type="ECO:0000256" key="5">
    <source>
        <dbReference type="ARBA" id="ARBA00022989"/>
    </source>
</evidence>
<dbReference type="InterPro" id="IPR020846">
    <property type="entry name" value="MFS_dom"/>
</dbReference>
<feature type="transmembrane region" description="Helical" evidence="7">
    <location>
        <begin position="140"/>
        <end position="164"/>
    </location>
</feature>
<feature type="transmembrane region" description="Helical" evidence="7">
    <location>
        <begin position="12"/>
        <end position="40"/>
    </location>
</feature>
<keyword evidence="3" id="KW-1003">Cell membrane</keyword>
<dbReference type="Gene3D" id="1.20.1250.20">
    <property type="entry name" value="MFS general substrate transporter like domains"/>
    <property type="match status" value="2"/>
</dbReference>
<accession>A0A9X8RDS4</accession>
<feature type="domain" description="Major facilitator superfamily (MFS) profile" evidence="8">
    <location>
        <begin position="14"/>
        <end position="400"/>
    </location>
</feature>
<dbReference type="PIRSF" id="PIRSF002808">
    <property type="entry name" value="Hexose_phosphate_transp"/>
    <property type="match status" value="1"/>
</dbReference>
<dbReference type="InterPro" id="IPR050382">
    <property type="entry name" value="MFS_Na/Anion_cotransporter"/>
</dbReference>
<gene>
    <name evidence="9" type="ORF">SAMN05878482_109124</name>
</gene>
<feature type="transmembrane region" description="Helical" evidence="7">
    <location>
        <begin position="80"/>
        <end position="99"/>
    </location>
</feature>
<feature type="transmembrane region" description="Helical" evidence="7">
    <location>
        <begin position="217"/>
        <end position="238"/>
    </location>
</feature>
<dbReference type="RefSeq" id="WP_076371818.1">
    <property type="nucleotide sequence ID" value="NZ_FTMX01000009.1"/>
</dbReference>
<evidence type="ECO:0000256" key="1">
    <source>
        <dbReference type="ARBA" id="ARBA00004651"/>
    </source>
</evidence>
<feature type="transmembrane region" description="Helical" evidence="7">
    <location>
        <begin position="250"/>
        <end position="273"/>
    </location>
</feature>
<dbReference type="PROSITE" id="PS50850">
    <property type="entry name" value="MFS"/>
    <property type="match status" value="1"/>
</dbReference>
<evidence type="ECO:0000256" key="2">
    <source>
        <dbReference type="ARBA" id="ARBA00022448"/>
    </source>
</evidence>
<sequence length="410" mass="44845">MEGNVGREKQKYIILGLLFMTWIINYLDKLSINIAVIPIAKEFHLNESQTGLIISVFFMSYAVMQLIGGWLSDKYGSRKVILISLLLWSVFTILTGYAWSFISLIVIRLLFGLGEGSFPAASSLALAESFPKAERGRAKSVLTSATTIGGLLSTVIAASLITTIGWRNLFHAFGVLGILMSVLLFFFLKPSVTENVKDVEQKATKVPFKKLLKMPMLWQLMIMYFGVSIVNWGLASWMPSYLVKVKHLDLVSMGAISMIPAAVGFISVLTTGWIIDKFMVGREKYLIIIGAIISGVCVYLMAHAPSIPLVITYQSINNIGALLATTTILTLPLKYFSPGTIGTAVGFMYFGGQLAGAISPSIMGFVISLFNGSYNAAFIFLMLAMIIPIITALTLRTKDSSPEVLQAQVQ</sequence>
<dbReference type="InterPro" id="IPR000849">
    <property type="entry name" value="Sugar_P_transporter"/>
</dbReference>
<organism evidence="9 10">
    <name type="scientific">Peribacillus simplex</name>
    <dbReference type="NCBI Taxonomy" id="1478"/>
    <lineage>
        <taxon>Bacteria</taxon>
        <taxon>Bacillati</taxon>
        <taxon>Bacillota</taxon>
        <taxon>Bacilli</taxon>
        <taxon>Bacillales</taxon>
        <taxon>Bacillaceae</taxon>
        <taxon>Peribacillus</taxon>
    </lineage>
</organism>
<comment type="subcellular location">
    <subcellularLocation>
        <location evidence="1">Cell membrane</location>
        <topology evidence="1">Multi-pass membrane protein</topology>
    </subcellularLocation>
</comment>
<keyword evidence="4 7" id="KW-0812">Transmembrane</keyword>